<organism evidence="3 4">
    <name type="scientific">Volvox reticuliferus</name>
    <dbReference type="NCBI Taxonomy" id="1737510"/>
    <lineage>
        <taxon>Eukaryota</taxon>
        <taxon>Viridiplantae</taxon>
        <taxon>Chlorophyta</taxon>
        <taxon>core chlorophytes</taxon>
        <taxon>Chlorophyceae</taxon>
        <taxon>CS clade</taxon>
        <taxon>Chlamydomonadales</taxon>
        <taxon>Volvocaceae</taxon>
        <taxon>Volvox</taxon>
    </lineage>
</organism>
<protein>
    <recommendedName>
        <fullName evidence="5">Kazal-like domain-containing protein</fullName>
    </recommendedName>
</protein>
<keyword evidence="2" id="KW-0732">Signal</keyword>
<dbReference type="EMBL" id="BNCQ01000015">
    <property type="protein sequence ID" value="GIM03942.1"/>
    <property type="molecule type" value="Genomic_DNA"/>
</dbReference>
<evidence type="ECO:0000256" key="1">
    <source>
        <dbReference type="SAM" id="MobiDB-lite"/>
    </source>
</evidence>
<reference evidence="3" key="1">
    <citation type="journal article" date="2021" name="Proc. Natl. Acad. Sci. U.S.A.">
        <title>Three genomes in the algal genus Volvox reveal the fate of a haploid sex-determining region after a transition to homothallism.</title>
        <authorList>
            <person name="Yamamoto K."/>
            <person name="Hamaji T."/>
            <person name="Kawai-Toyooka H."/>
            <person name="Matsuzaki R."/>
            <person name="Takahashi F."/>
            <person name="Nishimura Y."/>
            <person name="Kawachi M."/>
            <person name="Noguchi H."/>
            <person name="Minakuchi Y."/>
            <person name="Umen J.G."/>
            <person name="Toyoda A."/>
            <person name="Nozaki H."/>
        </authorList>
    </citation>
    <scope>NUCLEOTIDE SEQUENCE</scope>
    <source>
        <strain evidence="3">NIES-3785</strain>
    </source>
</reference>
<gene>
    <name evidence="3" type="ORF">Vretimale_8600</name>
</gene>
<sequence length="545" mass="59444">MEYLFFWVFCTYCLASSSFVSIQALAKGDGCSSCPLTYAPVVDEGTGLPFYNDCVAKCQLGPGAKLIAAGSRRGGSAAAGRRRASEVSEPDFMKLVPAPTVEGSKDGGVATSDTMLRFIQQGYLYVGRPGFIEKPNAEEIIEQNSAMHGNAHNNVAIAAATETTATAAYPANVNQAGDDSGGPMVSLRMVYPDGHMYMKVWNQNELKSLVKKHTGPKSDSARLSRARVPADVTDNNGNVKASPIQAAISTPSRHSAHHRLLRANKALDDRREGYWGANIGILQLSYHNDLPGALAFGFRCTPLTYSLTTAGYPSDKPAGTMWMQSTNATTDMCSGEEEKIFSFDAADGQVGSAFWDSENSVRFVLSRGSCCNKFGGAVAITPAYYSWIAEFTETRIKNPSTKYILVGGVNRDQYIRCDIKSLRCLGTKIPSSGTNFYAYPVYNSSKYALRVPDTALCLSLLRMDNTSALYVGLYKCNVDTFTFAPYNLWNFVTWENISVARTDSGYYMWWAGDNKQPTVVQTCTSSPSQCTWSLNKISPLAKKYP</sequence>
<evidence type="ECO:0000313" key="4">
    <source>
        <dbReference type="Proteomes" id="UP000722791"/>
    </source>
</evidence>
<feature type="signal peptide" evidence="2">
    <location>
        <begin position="1"/>
        <end position="15"/>
    </location>
</feature>
<dbReference type="Proteomes" id="UP000722791">
    <property type="component" value="Unassembled WGS sequence"/>
</dbReference>
<name>A0A8J4GBZ4_9CHLO</name>
<dbReference type="Gene3D" id="2.40.10.10">
    <property type="entry name" value="Trypsin-like serine proteases"/>
    <property type="match status" value="1"/>
</dbReference>
<evidence type="ECO:0008006" key="5">
    <source>
        <dbReference type="Google" id="ProtNLM"/>
    </source>
</evidence>
<feature type="chain" id="PRO_5035153629" description="Kazal-like domain-containing protein" evidence="2">
    <location>
        <begin position="16"/>
        <end position="545"/>
    </location>
</feature>
<accession>A0A8J4GBZ4</accession>
<dbReference type="InterPro" id="IPR043504">
    <property type="entry name" value="Peptidase_S1_PA_chymotrypsin"/>
</dbReference>
<dbReference type="SUPFAM" id="SSF50494">
    <property type="entry name" value="Trypsin-like serine proteases"/>
    <property type="match status" value="1"/>
</dbReference>
<comment type="caution">
    <text evidence="3">The sequence shown here is derived from an EMBL/GenBank/DDBJ whole genome shotgun (WGS) entry which is preliminary data.</text>
</comment>
<dbReference type="InterPro" id="IPR009003">
    <property type="entry name" value="Peptidase_S1_PA"/>
</dbReference>
<dbReference type="AlphaFoldDB" id="A0A8J4GBZ4"/>
<evidence type="ECO:0000313" key="3">
    <source>
        <dbReference type="EMBL" id="GIM03942.1"/>
    </source>
</evidence>
<evidence type="ECO:0000256" key="2">
    <source>
        <dbReference type="SAM" id="SignalP"/>
    </source>
</evidence>
<proteinExistence type="predicted"/>
<feature type="region of interest" description="Disordered" evidence="1">
    <location>
        <begin position="213"/>
        <end position="239"/>
    </location>
</feature>